<evidence type="ECO:0000313" key="3">
    <source>
        <dbReference type="EMBL" id="KAK4439671.1"/>
    </source>
</evidence>
<dbReference type="PANTHER" id="PTHR46225:SF1">
    <property type="entry name" value="RING_U-BOX SUPERFAMILY PROTEIN"/>
    <property type="match status" value="1"/>
</dbReference>
<feature type="transmembrane region" description="Helical" evidence="2">
    <location>
        <begin position="180"/>
        <end position="198"/>
    </location>
</feature>
<keyword evidence="2" id="KW-1133">Transmembrane helix</keyword>
<organism evidence="3 4">
    <name type="scientific">Sesamum alatum</name>
    <dbReference type="NCBI Taxonomy" id="300844"/>
    <lineage>
        <taxon>Eukaryota</taxon>
        <taxon>Viridiplantae</taxon>
        <taxon>Streptophyta</taxon>
        <taxon>Embryophyta</taxon>
        <taxon>Tracheophyta</taxon>
        <taxon>Spermatophyta</taxon>
        <taxon>Magnoliopsida</taxon>
        <taxon>eudicotyledons</taxon>
        <taxon>Gunneridae</taxon>
        <taxon>Pentapetalae</taxon>
        <taxon>asterids</taxon>
        <taxon>lamiids</taxon>
        <taxon>Lamiales</taxon>
        <taxon>Pedaliaceae</taxon>
        <taxon>Sesamum</taxon>
    </lineage>
</organism>
<reference evidence="3" key="1">
    <citation type="submission" date="2020-06" db="EMBL/GenBank/DDBJ databases">
        <authorList>
            <person name="Li T."/>
            <person name="Hu X."/>
            <person name="Zhang T."/>
            <person name="Song X."/>
            <person name="Zhang H."/>
            <person name="Dai N."/>
            <person name="Sheng W."/>
            <person name="Hou X."/>
            <person name="Wei L."/>
        </authorList>
    </citation>
    <scope>NUCLEOTIDE SEQUENCE</scope>
    <source>
        <strain evidence="3">3651</strain>
        <tissue evidence="3">Leaf</tissue>
    </source>
</reference>
<gene>
    <name evidence="3" type="ORF">Salat_0302000</name>
</gene>
<reference evidence="3" key="2">
    <citation type="journal article" date="2024" name="Plant">
        <title>Genomic evolution and insights into agronomic trait innovations of Sesamum species.</title>
        <authorList>
            <person name="Miao H."/>
            <person name="Wang L."/>
            <person name="Qu L."/>
            <person name="Liu H."/>
            <person name="Sun Y."/>
            <person name="Le M."/>
            <person name="Wang Q."/>
            <person name="Wei S."/>
            <person name="Zheng Y."/>
            <person name="Lin W."/>
            <person name="Duan Y."/>
            <person name="Cao H."/>
            <person name="Xiong S."/>
            <person name="Wang X."/>
            <person name="Wei L."/>
            <person name="Li C."/>
            <person name="Ma Q."/>
            <person name="Ju M."/>
            <person name="Zhao R."/>
            <person name="Li G."/>
            <person name="Mu C."/>
            <person name="Tian Q."/>
            <person name="Mei H."/>
            <person name="Zhang T."/>
            <person name="Gao T."/>
            <person name="Zhang H."/>
        </authorList>
    </citation>
    <scope>NUCLEOTIDE SEQUENCE</scope>
    <source>
        <strain evidence="3">3651</strain>
    </source>
</reference>
<feature type="region of interest" description="Disordered" evidence="1">
    <location>
        <begin position="348"/>
        <end position="372"/>
    </location>
</feature>
<dbReference type="PANTHER" id="PTHR46225">
    <property type="entry name" value="C3H4 TYPE ZINC FINGER PROTEIN"/>
    <property type="match status" value="1"/>
</dbReference>
<proteinExistence type="predicted"/>
<comment type="caution">
    <text evidence="3">The sequence shown here is derived from an EMBL/GenBank/DDBJ whole genome shotgun (WGS) entry which is preliminary data.</text>
</comment>
<dbReference type="AlphaFoldDB" id="A0AAE2CYV1"/>
<sequence>MNTRYFFTPDSLCNSGSAVSVSSSFPAAVEERMPLSSPARSSRSSSPPFLIRLAMKISRSRWYSFLRRVFHYQNGSGSDLGPNPFDSKNWMLMEFIALTVQISLTAYTLIISKGERPVWPMRIWVAGYAFGCFLNLVLLCWRYRLVYLARGDNELSGSDIEQQRSHGESRNLQYMQKCKTSLELLFAIWFVMGNVWVFDSRFASYHRAPKLHVLCITLLAWNAVSYSFPFILFVLLCCCVPMLSSLLGYNMNTASLQRGATEEQLASLPSWKYKDAGSILELGNSTKNHEVQECCICLAKYRDKEEIRQLPSKVLKIFRNTSEEMESKYEPRKFSGTSLNIEEINKQAESVNSNVPPSPGQGGARKQPPSTPVHCLCSPTTHAGSFRCRHHR</sequence>
<feature type="transmembrane region" description="Helical" evidence="2">
    <location>
        <begin position="90"/>
        <end position="111"/>
    </location>
</feature>
<evidence type="ECO:0000256" key="1">
    <source>
        <dbReference type="SAM" id="MobiDB-lite"/>
    </source>
</evidence>
<keyword evidence="4" id="KW-1185">Reference proteome</keyword>
<keyword evidence="2" id="KW-0472">Membrane</keyword>
<protein>
    <submittedName>
        <fullName evidence="3">Uncharacterized protein</fullName>
    </submittedName>
</protein>
<dbReference type="Proteomes" id="UP001293254">
    <property type="component" value="Unassembled WGS sequence"/>
</dbReference>
<feature type="transmembrane region" description="Helical" evidence="2">
    <location>
        <begin position="123"/>
        <end position="141"/>
    </location>
</feature>
<keyword evidence="2" id="KW-0812">Transmembrane</keyword>
<evidence type="ECO:0000256" key="2">
    <source>
        <dbReference type="SAM" id="Phobius"/>
    </source>
</evidence>
<feature type="transmembrane region" description="Helical" evidence="2">
    <location>
        <begin position="228"/>
        <end position="249"/>
    </location>
</feature>
<evidence type="ECO:0000313" key="4">
    <source>
        <dbReference type="Proteomes" id="UP001293254"/>
    </source>
</evidence>
<dbReference type="EMBL" id="JACGWO010000001">
    <property type="protein sequence ID" value="KAK4439671.1"/>
    <property type="molecule type" value="Genomic_DNA"/>
</dbReference>
<name>A0AAE2CYV1_9LAMI</name>
<accession>A0AAE2CYV1</accession>